<reference evidence="6" key="1">
    <citation type="submission" date="2017-02" db="UniProtKB">
        <authorList>
            <consortium name="WormBaseParasite"/>
        </authorList>
    </citation>
    <scope>IDENTIFICATION</scope>
</reference>
<dbReference type="PROSITE" id="PS00086">
    <property type="entry name" value="CYTOCHROME_P450"/>
    <property type="match status" value="1"/>
</dbReference>
<keyword evidence="3" id="KW-0349">Heme</keyword>
<dbReference type="GO" id="GO:0004497">
    <property type="term" value="F:monooxygenase activity"/>
    <property type="evidence" value="ECO:0007669"/>
    <property type="project" value="UniProtKB-KW"/>
</dbReference>
<evidence type="ECO:0000256" key="1">
    <source>
        <dbReference type="ARBA" id="ARBA00010617"/>
    </source>
</evidence>
<dbReference type="Proteomes" id="UP000271162">
    <property type="component" value="Unassembled WGS sequence"/>
</dbReference>
<dbReference type="SUPFAM" id="SSF48264">
    <property type="entry name" value="Cytochrome P450"/>
    <property type="match status" value="1"/>
</dbReference>
<evidence type="ECO:0000256" key="3">
    <source>
        <dbReference type="RuleBase" id="RU000461"/>
    </source>
</evidence>
<evidence type="ECO:0000256" key="2">
    <source>
        <dbReference type="ARBA" id="ARBA00023033"/>
    </source>
</evidence>
<dbReference type="InterPro" id="IPR001128">
    <property type="entry name" value="Cyt_P450"/>
</dbReference>
<organism evidence="6">
    <name type="scientific">Nippostrongylus brasiliensis</name>
    <name type="common">Rat hookworm</name>
    <dbReference type="NCBI Taxonomy" id="27835"/>
    <lineage>
        <taxon>Eukaryota</taxon>
        <taxon>Metazoa</taxon>
        <taxon>Ecdysozoa</taxon>
        <taxon>Nematoda</taxon>
        <taxon>Chromadorea</taxon>
        <taxon>Rhabditida</taxon>
        <taxon>Rhabditina</taxon>
        <taxon>Rhabditomorpha</taxon>
        <taxon>Strongyloidea</taxon>
        <taxon>Heligmosomidae</taxon>
        <taxon>Nippostrongylus</taxon>
    </lineage>
</organism>
<dbReference type="GO" id="GO:0020037">
    <property type="term" value="F:heme binding"/>
    <property type="evidence" value="ECO:0007669"/>
    <property type="project" value="InterPro"/>
</dbReference>
<dbReference type="InterPro" id="IPR017972">
    <property type="entry name" value="Cyt_P450_CS"/>
</dbReference>
<dbReference type="InterPro" id="IPR036396">
    <property type="entry name" value="Cyt_P450_sf"/>
</dbReference>
<dbReference type="GO" id="GO:0005506">
    <property type="term" value="F:iron ion binding"/>
    <property type="evidence" value="ECO:0007669"/>
    <property type="project" value="InterPro"/>
</dbReference>
<dbReference type="AlphaFoldDB" id="A0A0N4XQ10"/>
<dbReference type="STRING" id="27835.A0A0N4XQ10"/>
<dbReference type="PRINTS" id="PR00463">
    <property type="entry name" value="EP450I"/>
</dbReference>
<proteinExistence type="inferred from homology"/>
<protein>
    <submittedName>
        <fullName evidence="6">Cytochrome P450</fullName>
    </submittedName>
</protein>
<sequence>MNEESATSNVVAFGMGKRACLGESLARAELYLILGNILLRYSFKAIGGPLRGDPIIKYGVMRKPKRFRMVFTRNQ</sequence>
<keyword evidence="5" id="KW-1185">Reference proteome</keyword>
<name>A0A0N4XQ10_NIPBR</name>
<accession>A0A0N4XQ10</accession>
<dbReference type="Gene3D" id="1.10.630.10">
    <property type="entry name" value="Cytochrome P450"/>
    <property type="match status" value="1"/>
</dbReference>
<dbReference type="InterPro" id="IPR002401">
    <property type="entry name" value="Cyt_P450_E_grp-I"/>
</dbReference>
<dbReference type="GO" id="GO:0016705">
    <property type="term" value="F:oxidoreductase activity, acting on paired donors, with incorporation or reduction of molecular oxygen"/>
    <property type="evidence" value="ECO:0007669"/>
    <property type="project" value="InterPro"/>
</dbReference>
<dbReference type="Pfam" id="PF00067">
    <property type="entry name" value="p450"/>
    <property type="match status" value="1"/>
</dbReference>
<reference evidence="4 5" key="2">
    <citation type="submission" date="2018-11" db="EMBL/GenBank/DDBJ databases">
        <authorList>
            <consortium name="Pathogen Informatics"/>
        </authorList>
    </citation>
    <scope>NUCLEOTIDE SEQUENCE [LARGE SCALE GENOMIC DNA]</scope>
</reference>
<evidence type="ECO:0000313" key="5">
    <source>
        <dbReference type="Proteomes" id="UP000271162"/>
    </source>
</evidence>
<keyword evidence="3" id="KW-0560">Oxidoreductase</keyword>
<keyword evidence="2 3" id="KW-0503">Monooxygenase</keyword>
<evidence type="ECO:0000313" key="4">
    <source>
        <dbReference type="EMBL" id="VDL68203.1"/>
    </source>
</evidence>
<evidence type="ECO:0000313" key="6">
    <source>
        <dbReference type="WBParaSite" id="NBR_0000461201-mRNA-1"/>
    </source>
</evidence>
<keyword evidence="3" id="KW-0479">Metal-binding</keyword>
<dbReference type="EMBL" id="UYSL01009021">
    <property type="protein sequence ID" value="VDL68203.1"/>
    <property type="molecule type" value="Genomic_DNA"/>
</dbReference>
<gene>
    <name evidence="4" type="ORF">NBR_LOCUS4614</name>
</gene>
<comment type="similarity">
    <text evidence="1 3">Belongs to the cytochrome P450 family.</text>
</comment>
<keyword evidence="3" id="KW-0408">Iron</keyword>
<dbReference type="WBParaSite" id="NBR_0000461201-mRNA-1">
    <property type="protein sequence ID" value="NBR_0000461201-mRNA-1"/>
    <property type="gene ID" value="NBR_0000461201"/>
</dbReference>